<proteinExistence type="predicted"/>
<organism evidence="1">
    <name type="scientific">Hyperionvirus sp</name>
    <dbReference type="NCBI Taxonomy" id="2487770"/>
    <lineage>
        <taxon>Viruses</taxon>
        <taxon>Varidnaviria</taxon>
        <taxon>Bamfordvirae</taxon>
        <taxon>Nucleocytoviricota</taxon>
        <taxon>Megaviricetes</taxon>
        <taxon>Imitervirales</taxon>
        <taxon>Mimiviridae</taxon>
        <taxon>Klosneuvirinae</taxon>
    </lineage>
</organism>
<dbReference type="EMBL" id="MK072385">
    <property type="protein sequence ID" value="AYV82998.1"/>
    <property type="molecule type" value="Genomic_DNA"/>
</dbReference>
<accession>A0A3G5A746</accession>
<evidence type="ECO:0000313" key="1">
    <source>
        <dbReference type="EMBL" id="AYV82998.1"/>
    </source>
</evidence>
<gene>
    <name evidence="1" type="ORF">Hyperionvirus3_144</name>
</gene>
<protein>
    <submittedName>
        <fullName evidence="1">Uncharacterized protein</fullName>
    </submittedName>
</protein>
<name>A0A3G5A746_9VIRU</name>
<reference evidence="1" key="1">
    <citation type="submission" date="2018-10" db="EMBL/GenBank/DDBJ databases">
        <title>Hidden diversity of soil giant viruses.</title>
        <authorList>
            <person name="Schulz F."/>
            <person name="Alteio L."/>
            <person name="Goudeau D."/>
            <person name="Ryan E.M."/>
            <person name="Malmstrom R.R."/>
            <person name="Blanchard J."/>
            <person name="Woyke T."/>
        </authorList>
    </citation>
    <scope>NUCLEOTIDE SEQUENCE</scope>
    <source>
        <strain evidence="1">HYV1</strain>
    </source>
</reference>
<sequence length="203" mass="24237">MPKNDKFNQKLNYDACVQEFKIIISKLQTAKNKAGRPDEKYISLEDPDNIDCWIDGIPLIPSCFNIKKLNYYLTKINIQACPLAAAKWDKLNRNFFKKHPNQYVRIFQNEADKIQQRRIYIGCEFKRLTSKVPSKYHSRIWKRFRYIAPQDDIVFDKYNGSEYIASTKSFMDHKVPRSVDHQKFETKMEKLMNIYIEYAEKDD</sequence>